<organism evidence="1 2">
    <name type="scientific">Roseobacter denitrificans (strain ATCC 33942 / OCh 114)</name>
    <name type="common">Erythrobacter sp. (strain OCh 114)</name>
    <name type="synonym">Roseobacter denitrificans</name>
    <dbReference type="NCBI Taxonomy" id="375451"/>
    <lineage>
        <taxon>Bacteria</taxon>
        <taxon>Pseudomonadati</taxon>
        <taxon>Pseudomonadota</taxon>
        <taxon>Alphaproteobacteria</taxon>
        <taxon>Rhodobacterales</taxon>
        <taxon>Roseobacteraceae</taxon>
        <taxon>Roseobacter</taxon>
    </lineage>
</organism>
<sequence length="105" mass="11676">MSRVRSSEGLFDKFTKPSGTVFQELWAFVKSCSNETHTDLASLNRLGLQNRHRLEHAIIEGGSERLETMNIVPKKPDPVKGSEPATPCEIGETPCHCTLINQNLV</sequence>
<evidence type="ECO:0000313" key="1">
    <source>
        <dbReference type="EMBL" id="ABI93356.1"/>
    </source>
</evidence>
<gene>
    <name evidence="1" type="ordered locus">RD1_A0056</name>
</gene>
<protein>
    <submittedName>
        <fullName evidence="1">Uncharacterized protein</fullName>
    </submittedName>
</protein>
<accession>Q07GP3</accession>
<dbReference type="EMBL" id="CP000464">
    <property type="protein sequence ID" value="ABI93356.1"/>
    <property type="molecule type" value="Genomic_DNA"/>
</dbReference>
<proteinExistence type="predicted"/>
<dbReference type="Proteomes" id="UP000007029">
    <property type="component" value="Plasmid pTB1"/>
</dbReference>
<reference evidence="1 2" key="1">
    <citation type="journal article" date="2007" name="J. Bacteriol.">
        <title>The complete genome sequence of Roseobacter denitrificans reveals a mixotrophic rather than photosynthetic metabolism.</title>
        <authorList>
            <person name="Swingley W.D."/>
            <person name="Sadekar S."/>
            <person name="Mastrian S.D."/>
            <person name="Matthies H.J."/>
            <person name="Hao J."/>
            <person name="Ramos H."/>
            <person name="Acharya C.R."/>
            <person name="Conrad A.L."/>
            <person name="Taylor H.L."/>
            <person name="Dejesa L.C."/>
            <person name="Shah M.K."/>
            <person name="O'huallachain M.E."/>
            <person name="Lince M.T."/>
            <person name="Blankenship R.E."/>
            <person name="Beatty J.T."/>
            <person name="Touchman J.W."/>
        </authorList>
    </citation>
    <scope>NUCLEOTIDE SEQUENCE [LARGE SCALE GENOMIC DNA]</scope>
    <source>
        <strain evidence="2">ATCC 33942 / OCh 114</strain>
        <plasmid evidence="1 2">pTB1</plasmid>
    </source>
</reference>
<keyword evidence="2" id="KW-1185">Reference proteome</keyword>
<keyword evidence="1" id="KW-0614">Plasmid</keyword>
<geneLocation type="plasmid" evidence="1 2">
    <name>pTB1</name>
</geneLocation>
<dbReference type="HOGENOM" id="CLU_2234552_0_0_5"/>
<evidence type="ECO:0000313" key="2">
    <source>
        <dbReference type="Proteomes" id="UP000007029"/>
    </source>
</evidence>
<name>Q07GP3_ROSDO</name>
<dbReference type="KEGG" id="rde:RD1_A0056"/>
<dbReference type="AlphaFoldDB" id="Q07GP3"/>